<dbReference type="PANTHER" id="PTHR30042">
    <property type="entry name" value="POTASSIUM-TRANSPORTING ATPASE C CHAIN"/>
    <property type="match status" value="1"/>
</dbReference>
<keyword evidence="7 11" id="KW-0630">Potassium</keyword>
<keyword evidence="5 11" id="KW-0547">Nucleotide-binding</keyword>
<dbReference type="PANTHER" id="PTHR30042:SF2">
    <property type="entry name" value="POTASSIUM-TRANSPORTING ATPASE KDPC SUBUNIT"/>
    <property type="match status" value="1"/>
</dbReference>
<keyword evidence="13" id="KW-1185">Reference proteome</keyword>
<evidence type="ECO:0000256" key="10">
    <source>
        <dbReference type="ARBA" id="ARBA00023136"/>
    </source>
</evidence>
<keyword evidence="4 11" id="KW-0812">Transmembrane</keyword>
<dbReference type="HAMAP" id="MF_00276">
    <property type="entry name" value="KdpC"/>
    <property type="match status" value="1"/>
</dbReference>
<keyword evidence="8 11" id="KW-1133">Transmembrane helix</keyword>
<evidence type="ECO:0000256" key="2">
    <source>
        <dbReference type="ARBA" id="ARBA00022475"/>
    </source>
</evidence>
<dbReference type="InterPro" id="IPR003820">
    <property type="entry name" value="KdpC"/>
</dbReference>
<reference evidence="13" key="1">
    <citation type="journal article" date="2019" name="Int. J. Syst. Evol. Microbiol.">
        <title>The Global Catalogue of Microorganisms (GCM) 10K type strain sequencing project: providing services to taxonomists for standard genome sequencing and annotation.</title>
        <authorList>
            <consortium name="The Broad Institute Genomics Platform"/>
            <consortium name="The Broad Institute Genome Sequencing Center for Infectious Disease"/>
            <person name="Wu L."/>
            <person name="Ma J."/>
        </authorList>
    </citation>
    <scope>NUCLEOTIDE SEQUENCE [LARGE SCALE GENOMIC DNA]</scope>
    <source>
        <strain evidence="13">NBRC 112416</strain>
    </source>
</reference>
<name>A0ABQ5W3N3_9HYPH</name>
<dbReference type="NCBIfam" id="NF001454">
    <property type="entry name" value="PRK00315.1"/>
    <property type="match status" value="1"/>
</dbReference>
<dbReference type="NCBIfam" id="TIGR00681">
    <property type="entry name" value="kdpC"/>
    <property type="match status" value="1"/>
</dbReference>
<comment type="caution">
    <text evidence="12">The sequence shown here is derived from an EMBL/GenBank/DDBJ whole genome shotgun (WGS) entry which is preliminary data.</text>
</comment>
<organism evidence="12 13">
    <name type="scientific">Devosia nitrariae</name>
    <dbReference type="NCBI Taxonomy" id="2071872"/>
    <lineage>
        <taxon>Bacteria</taxon>
        <taxon>Pseudomonadati</taxon>
        <taxon>Pseudomonadota</taxon>
        <taxon>Alphaproteobacteria</taxon>
        <taxon>Hyphomicrobiales</taxon>
        <taxon>Devosiaceae</taxon>
        <taxon>Devosia</taxon>
    </lineage>
</organism>
<keyword evidence="10 11" id="KW-0472">Membrane</keyword>
<sequence>MLTKQIRPALVLLLLLAGVTGLAYPLAVTGIAQAAFPAAANGGLIERDGTIIGSSLIGQTFTGERYFHARPSEVDHDAAGSGGSNLGATSATLAADVAARRDALVQGQTPVPADAVTASGSGLDPHISPAYAGLQVERVAKARGLDPQEVAGLVANQTQQPLLGVFGEPAVNVLTLNLALDALESDNG</sequence>
<dbReference type="Proteomes" id="UP001156691">
    <property type="component" value="Unassembled WGS sequence"/>
</dbReference>
<gene>
    <name evidence="11 12" type="primary">kdpC</name>
    <name evidence="12" type="ORF">GCM10010862_18560</name>
</gene>
<comment type="similarity">
    <text evidence="11">Belongs to the KdpC family.</text>
</comment>
<evidence type="ECO:0000256" key="9">
    <source>
        <dbReference type="ARBA" id="ARBA00023065"/>
    </source>
</evidence>
<evidence type="ECO:0000256" key="3">
    <source>
        <dbReference type="ARBA" id="ARBA00022538"/>
    </source>
</evidence>
<protein>
    <recommendedName>
        <fullName evidence="11">Potassium-transporting ATPase KdpC subunit</fullName>
    </recommendedName>
    <alternativeName>
        <fullName evidence="11">ATP phosphohydrolase [potassium-transporting] C chain</fullName>
    </alternativeName>
    <alternativeName>
        <fullName evidence="11">Potassium-binding and translocating subunit C</fullName>
    </alternativeName>
    <alternativeName>
        <fullName evidence="11">Potassium-translocating ATPase C chain</fullName>
    </alternativeName>
</protein>
<accession>A0ABQ5W3N3</accession>
<comment type="function">
    <text evidence="11">Part of the high-affinity ATP-driven potassium transport (or Kdp) system, which catalyzes the hydrolysis of ATP coupled with the electrogenic transport of potassium into the cytoplasm. This subunit acts as a catalytic chaperone that increases the ATP-binding affinity of the ATP-hydrolyzing subunit KdpB by the formation of a transient KdpB/KdpC/ATP ternary complex.</text>
</comment>
<keyword evidence="1 11" id="KW-0813">Transport</keyword>
<evidence type="ECO:0000256" key="7">
    <source>
        <dbReference type="ARBA" id="ARBA00022958"/>
    </source>
</evidence>
<dbReference type="Pfam" id="PF02669">
    <property type="entry name" value="KdpC"/>
    <property type="match status" value="1"/>
</dbReference>
<comment type="subcellular location">
    <subcellularLocation>
        <location evidence="11">Cell membrane</location>
        <topology evidence="11">Single-pass membrane protein</topology>
    </subcellularLocation>
</comment>
<keyword evidence="9 11" id="KW-0406">Ion transport</keyword>
<comment type="subunit">
    <text evidence="11">The system is composed of three essential subunits: KdpA, KdpB and KdpC.</text>
</comment>
<evidence type="ECO:0000256" key="5">
    <source>
        <dbReference type="ARBA" id="ARBA00022741"/>
    </source>
</evidence>
<dbReference type="EMBL" id="BSNS01000008">
    <property type="protein sequence ID" value="GLQ54597.1"/>
    <property type="molecule type" value="Genomic_DNA"/>
</dbReference>
<keyword evidence="3 11" id="KW-0633">Potassium transport</keyword>
<evidence type="ECO:0000256" key="6">
    <source>
        <dbReference type="ARBA" id="ARBA00022840"/>
    </source>
</evidence>
<evidence type="ECO:0000313" key="12">
    <source>
        <dbReference type="EMBL" id="GLQ54597.1"/>
    </source>
</evidence>
<evidence type="ECO:0000313" key="13">
    <source>
        <dbReference type="Proteomes" id="UP001156691"/>
    </source>
</evidence>
<proteinExistence type="inferred from homology"/>
<keyword evidence="2 11" id="KW-1003">Cell membrane</keyword>
<evidence type="ECO:0000256" key="11">
    <source>
        <dbReference type="HAMAP-Rule" id="MF_00276"/>
    </source>
</evidence>
<evidence type="ECO:0000256" key="4">
    <source>
        <dbReference type="ARBA" id="ARBA00022692"/>
    </source>
</evidence>
<keyword evidence="6 11" id="KW-0067">ATP-binding</keyword>
<evidence type="ECO:0000256" key="1">
    <source>
        <dbReference type="ARBA" id="ARBA00022448"/>
    </source>
</evidence>
<dbReference type="PIRSF" id="PIRSF001296">
    <property type="entry name" value="K_ATPase_KdpC"/>
    <property type="match status" value="1"/>
</dbReference>
<evidence type="ECO:0000256" key="8">
    <source>
        <dbReference type="ARBA" id="ARBA00022989"/>
    </source>
</evidence>